<organism evidence="1 2">
    <name type="scientific">Streptomyces luteireticuli</name>
    <dbReference type="NCBI Taxonomy" id="173858"/>
    <lineage>
        <taxon>Bacteria</taxon>
        <taxon>Bacillati</taxon>
        <taxon>Actinomycetota</taxon>
        <taxon>Actinomycetes</taxon>
        <taxon>Kitasatosporales</taxon>
        <taxon>Streptomycetaceae</taxon>
        <taxon>Streptomyces</taxon>
    </lineage>
</organism>
<gene>
    <name evidence="1" type="ORF">GCM10010357_31790</name>
</gene>
<reference evidence="2" key="1">
    <citation type="journal article" date="2019" name="Int. J. Syst. Evol. Microbiol.">
        <title>The Global Catalogue of Microorganisms (GCM) 10K type strain sequencing project: providing services to taxonomists for standard genome sequencing and annotation.</title>
        <authorList>
            <consortium name="The Broad Institute Genomics Platform"/>
            <consortium name="The Broad Institute Genome Sequencing Center for Infectious Disease"/>
            <person name="Wu L."/>
            <person name="Ma J."/>
        </authorList>
    </citation>
    <scope>NUCLEOTIDE SEQUENCE [LARGE SCALE GENOMIC DNA]</scope>
    <source>
        <strain evidence="2">JCM 4788</strain>
    </source>
</reference>
<dbReference type="InterPro" id="IPR046492">
    <property type="entry name" value="DUF6585"/>
</dbReference>
<name>A0ABP3IKK2_9ACTN</name>
<evidence type="ECO:0000313" key="2">
    <source>
        <dbReference type="Proteomes" id="UP001500879"/>
    </source>
</evidence>
<dbReference type="Pfam" id="PF20226">
    <property type="entry name" value="DUF6585"/>
    <property type="match status" value="1"/>
</dbReference>
<proteinExistence type="predicted"/>
<evidence type="ECO:0000313" key="1">
    <source>
        <dbReference type="EMBL" id="GAA0408471.1"/>
    </source>
</evidence>
<comment type="caution">
    <text evidence="1">The sequence shown here is derived from an EMBL/GenBank/DDBJ whole genome shotgun (WGS) entry which is preliminary data.</text>
</comment>
<accession>A0ABP3IKK2</accession>
<dbReference type="Proteomes" id="UP001500879">
    <property type="component" value="Unassembled WGS sequence"/>
</dbReference>
<dbReference type="RefSeq" id="WP_344024597.1">
    <property type="nucleotide sequence ID" value="NZ_BAAABX010000035.1"/>
</dbReference>
<dbReference type="EMBL" id="BAAABX010000035">
    <property type="protein sequence ID" value="GAA0408471.1"/>
    <property type="molecule type" value="Genomic_DNA"/>
</dbReference>
<protein>
    <submittedName>
        <fullName evidence="1">Uncharacterized protein</fullName>
    </submittedName>
</protein>
<sequence>MDDQLLSEPPTASAAALARQRGLGEWTGRTYATNQGWRYRKWQGWRLYVYAGGVIVTAPDGYEAAYDWGTTRVLQYRRSVNGALRDARYTLIDPSGNAVNIGPGMRGMLNKEKQRLGITSMVNGAPFSYPGDWGDPIERGITRAQLPGVVERIQRGGTVEFGPYKADRNGLASKKRTATWAEIDQIRVYDGMARFWASDNRTLVDSQFTHDIPNVNLFLNLCHYLKGRPEPLGQDGIVF</sequence>
<keyword evidence="2" id="KW-1185">Reference proteome</keyword>